<name>A0A0J7ZCQ1_STRVR</name>
<dbReference type="OrthoDB" id="4567948at2"/>
<comment type="caution">
    <text evidence="11">The sequence shown here is derived from an EMBL/GenBank/DDBJ whole genome shotgun (WGS) entry which is preliminary data.</text>
</comment>
<gene>
    <name evidence="11" type="ORF">ACM01_19460</name>
</gene>
<evidence type="ECO:0000313" key="11">
    <source>
        <dbReference type="EMBL" id="KMS73187.1"/>
    </source>
</evidence>
<keyword evidence="4" id="KW-0964">Secreted</keyword>
<dbReference type="Gene3D" id="3.30.350.10">
    <property type="entry name" value="Subtilisin inhibitor-like"/>
    <property type="match status" value="1"/>
</dbReference>
<dbReference type="GO" id="GO:0004867">
    <property type="term" value="F:serine-type endopeptidase inhibitor activity"/>
    <property type="evidence" value="ECO:0007669"/>
    <property type="project" value="UniProtKB-KW"/>
</dbReference>
<evidence type="ECO:0000256" key="5">
    <source>
        <dbReference type="ARBA" id="ARBA00022690"/>
    </source>
</evidence>
<evidence type="ECO:0000256" key="7">
    <source>
        <dbReference type="ARBA" id="ARBA00023157"/>
    </source>
</evidence>
<proteinExistence type="inferred from homology"/>
<dbReference type="InterPro" id="IPR000691">
    <property type="entry name" value="Prot_inh_I16_SSI"/>
</dbReference>
<feature type="signal peptide" evidence="9">
    <location>
        <begin position="1"/>
        <end position="30"/>
    </location>
</feature>
<evidence type="ECO:0000259" key="10">
    <source>
        <dbReference type="Pfam" id="PF00720"/>
    </source>
</evidence>
<dbReference type="GO" id="GO:0008233">
    <property type="term" value="F:peptidase activity"/>
    <property type="evidence" value="ECO:0007669"/>
    <property type="project" value="UniProtKB-KW"/>
</dbReference>
<evidence type="ECO:0000256" key="8">
    <source>
        <dbReference type="RuleBase" id="RU003471"/>
    </source>
</evidence>
<dbReference type="SUPFAM" id="SSF55399">
    <property type="entry name" value="Subtilisin inhibitor"/>
    <property type="match status" value="1"/>
</dbReference>
<dbReference type="InterPro" id="IPR023549">
    <property type="entry name" value="Subtilisin_inhibitor"/>
</dbReference>
<protein>
    <submittedName>
        <fullName evidence="11">Serine protease</fullName>
    </submittedName>
</protein>
<feature type="chain" id="PRO_5009778515" evidence="9">
    <location>
        <begin position="31"/>
        <end position="139"/>
    </location>
</feature>
<dbReference type="GO" id="GO:0005576">
    <property type="term" value="C:extracellular region"/>
    <property type="evidence" value="ECO:0007669"/>
    <property type="project" value="UniProtKB-SubCell"/>
</dbReference>
<feature type="domain" description="Subtilisin inhibitor" evidence="10">
    <location>
        <begin position="39"/>
        <end position="123"/>
    </location>
</feature>
<dbReference type="InterPro" id="IPR036819">
    <property type="entry name" value="Subtilisin_inhibitor-like_sf"/>
</dbReference>
<organism evidence="11 12">
    <name type="scientific">Streptomyces viridochromogenes</name>
    <dbReference type="NCBI Taxonomy" id="1938"/>
    <lineage>
        <taxon>Bacteria</taxon>
        <taxon>Bacillati</taxon>
        <taxon>Actinomycetota</taxon>
        <taxon>Actinomycetes</taxon>
        <taxon>Kitasatosporales</taxon>
        <taxon>Streptomycetaceae</taxon>
        <taxon>Streptomyces</taxon>
    </lineage>
</organism>
<evidence type="ECO:0000313" key="12">
    <source>
        <dbReference type="Proteomes" id="UP000037432"/>
    </source>
</evidence>
<evidence type="ECO:0000256" key="2">
    <source>
        <dbReference type="ARBA" id="ARBA00010472"/>
    </source>
</evidence>
<dbReference type="Pfam" id="PF00720">
    <property type="entry name" value="SSI"/>
    <property type="match status" value="1"/>
</dbReference>
<dbReference type="PATRIC" id="fig|1938.3.peg.5342"/>
<keyword evidence="5 8" id="KW-0646">Protease inhibitor</keyword>
<dbReference type="RefSeq" id="WP_048582552.1">
    <property type="nucleotide sequence ID" value="NZ_LFNT01000021.1"/>
</dbReference>
<evidence type="ECO:0000256" key="3">
    <source>
        <dbReference type="ARBA" id="ARBA00011738"/>
    </source>
</evidence>
<evidence type="ECO:0000256" key="6">
    <source>
        <dbReference type="ARBA" id="ARBA00022900"/>
    </source>
</evidence>
<keyword evidence="7" id="KW-1015">Disulfide bond</keyword>
<dbReference type="EMBL" id="LFNT01000021">
    <property type="protein sequence ID" value="KMS73187.1"/>
    <property type="molecule type" value="Genomic_DNA"/>
</dbReference>
<evidence type="ECO:0000256" key="9">
    <source>
        <dbReference type="SAM" id="SignalP"/>
    </source>
</evidence>
<dbReference type="PRINTS" id="PR00294">
    <property type="entry name" value="SSBTLNINHBTR"/>
</dbReference>
<accession>A0A0J7ZCQ1</accession>
<evidence type="ECO:0000256" key="1">
    <source>
        <dbReference type="ARBA" id="ARBA00004613"/>
    </source>
</evidence>
<comment type="subcellular location">
    <subcellularLocation>
        <location evidence="1">Secreted</location>
    </subcellularLocation>
</comment>
<reference evidence="11 12" key="1">
    <citation type="submission" date="2015-06" db="EMBL/GenBank/DDBJ databases">
        <authorList>
            <person name="Ju K.-S."/>
            <person name="Doroghazi J.R."/>
            <person name="Metcalf W.W."/>
        </authorList>
    </citation>
    <scope>NUCLEOTIDE SEQUENCE [LARGE SCALE GENOMIC DNA]</scope>
    <source>
        <strain evidence="11 12">NRRL 3414</strain>
    </source>
</reference>
<keyword evidence="6 8" id="KW-0722">Serine protease inhibitor</keyword>
<comment type="subunit">
    <text evidence="3">Homodimer.</text>
</comment>
<sequence>MTQSLTAKAVRGGLLATAAMLVLGAAPARAAVQEPDPGSWLYLTVTRGDARHGDPHGTLLLCDPPQGHGKAAEACADLERVGGDISRLRTANAFCPMIYAPVTVHARGEWNGRPVEYRETFANGCAMGARTGSVFALDG</sequence>
<keyword evidence="11" id="KW-0378">Hydrolase</keyword>
<dbReference type="Proteomes" id="UP000037432">
    <property type="component" value="Unassembled WGS sequence"/>
</dbReference>
<keyword evidence="11" id="KW-0645">Protease</keyword>
<dbReference type="GO" id="GO:0006508">
    <property type="term" value="P:proteolysis"/>
    <property type="evidence" value="ECO:0007669"/>
    <property type="project" value="UniProtKB-KW"/>
</dbReference>
<dbReference type="AlphaFoldDB" id="A0A0J7ZCQ1"/>
<evidence type="ECO:0000256" key="4">
    <source>
        <dbReference type="ARBA" id="ARBA00022525"/>
    </source>
</evidence>
<comment type="similarity">
    <text evidence="2 8">Belongs to the protease inhibitor I16 (SSI) family.</text>
</comment>
<keyword evidence="9" id="KW-0732">Signal</keyword>